<feature type="compositionally biased region" description="Low complexity" evidence="1">
    <location>
        <begin position="158"/>
        <end position="188"/>
    </location>
</feature>
<accession>A0ABU6Q0T2</accession>
<feature type="compositionally biased region" description="Low complexity" evidence="1">
    <location>
        <begin position="215"/>
        <end position="228"/>
    </location>
</feature>
<reference evidence="2 3" key="1">
    <citation type="submission" date="2023-03" db="EMBL/GenBank/DDBJ databases">
        <title>Bacillus Genome Sequencing.</title>
        <authorList>
            <person name="Dunlap C."/>
        </authorList>
    </citation>
    <scope>NUCLEOTIDE SEQUENCE [LARGE SCALE GENOMIC DNA]</scope>
    <source>
        <strain evidence="2 3">NRS-52</strain>
    </source>
</reference>
<feature type="compositionally biased region" description="Low complexity" evidence="1">
    <location>
        <begin position="235"/>
        <end position="246"/>
    </location>
</feature>
<sequence>MSLTGNDLMGLVGQTVKINRGGPDMVEGVLLTVQNNYLAIWAKDKHIVYVSTAHIKSVTGTGQSGGAQGVASQSGGARSGGSRSGGVQSAMARPIQAHSFVGLLQSLQYRHVQINRGGPEKLEGIIINANQNYLMLAVKGEEVVRIQNYHIKSVTVLGSSSGNSSNGNKNNNNGNKNSSQSKGNQSKGNQGGANSGGNQTRGNQTRGHQTAGNQSRGSRTWGSMSWGSRSGGRTGNRTGSRIGSRTGNRKGNRRGNRRRGSSGE</sequence>
<evidence type="ECO:0000313" key="2">
    <source>
        <dbReference type="EMBL" id="MED5020746.1"/>
    </source>
</evidence>
<dbReference type="RefSeq" id="WP_328282177.1">
    <property type="nucleotide sequence ID" value="NZ_JARTLD010000078.1"/>
</dbReference>
<evidence type="ECO:0000256" key="1">
    <source>
        <dbReference type="SAM" id="MobiDB-lite"/>
    </source>
</evidence>
<gene>
    <name evidence="2" type="ORF">P9847_26145</name>
</gene>
<keyword evidence="3" id="KW-1185">Reference proteome</keyword>
<feature type="region of interest" description="Disordered" evidence="1">
    <location>
        <begin position="156"/>
        <end position="264"/>
    </location>
</feature>
<evidence type="ECO:0000313" key="3">
    <source>
        <dbReference type="Proteomes" id="UP001343257"/>
    </source>
</evidence>
<feature type="region of interest" description="Disordered" evidence="1">
    <location>
        <begin position="60"/>
        <end position="89"/>
    </location>
</feature>
<feature type="compositionally biased region" description="Polar residues" evidence="1">
    <location>
        <begin position="200"/>
        <end position="214"/>
    </location>
</feature>
<evidence type="ECO:0008006" key="4">
    <source>
        <dbReference type="Google" id="ProtNLM"/>
    </source>
</evidence>
<comment type="caution">
    <text evidence="2">The sequence shown here is derived from an EMBL/GenBank/DDBJ whole genome shotgun (WGS) entry which is preliminary data.</text>
</comment>
<dbReference type="Proteomes" id="UP001343257">
    <property type="component" value="Unassembled WGS sequence"/>
</dbReference>
<organism evidence="2 3">
    <name type="scientific">Paenibacillus chibensis</name>
    <dbReference type="NCBI Taxonomy" id="59846"/>
    <lineage>
        <taxon>Bacteria</taxon>
        <taxon>Bacillati</taxon>
        <taxon>Bacillota</taxon>
        <taxon>Bacilli</taxon>
        <taxon>Bacillales</taxon>
        <taxon>Paenibacillaceae</taxon>
        <taxon>Paenibacillus</taxon>
    </lineage>
</organism>
<feature type="compositionally biased region" description="Basic residues" evidence="1">
    <location>
        <begin position="247"/>
        <end position="264"/>
    </location>
</feature>
<proteinExistence type="predicted"/>
<protein>
    <recommendedName>
        <fullName evidence="4">Spore coat protein B</fullName>
    </recommendedName>
</protein>
<name>A0ABU6Q0T2_9BACL</name>
<dbReference type="EMBL" id="JARTLD010000078">
    <property type="protein sequence ID" value="MED5020746.1"/>
    <property type="molecule type" value="Genomic_DNA"/>
</dbReference>